<evidence type="ECO:0000256" key="5">
    <source>
        <dbReference type="ARBA" id="ARBA00022553"/>
    </source>
</evidence>
<evidence type="ECO:0000256" key="13">
    <source>
        <dbReference type="ARBA" id="ARBA00023136"/>
    </source>
</evidence>
<evidence type="ECO:0000256" key="8">
    <source>
        <dbReference type="ARBA" id="ARBA00022741"/>
    </source>
</evidence>
<keyword evidence="17" id="KW-1185">Reference proteome</keyword>
<dbReference type="SUPFAM" id="SSF55874">
    <property type="entry name" value="ATPase domain of HSP90 chaperone/DNA topoisomerase II/histidine kinase"/>
    <property type="match status" value="1"/>
</dbReference>
<accession>A0AA95EZZ7</accession>
<evidence type="ECO:0000259" key="15">
    <source>
        <dbReference type="PROSITE" id="PS50109"/>
    </source>
</evidence>
<keyword evidence="11 14" id="KW-1133">Transmembrane helix</keyword>
<dbReference type="EC" id="2.7.13.3" evidence="3"/>
<keyword evidence="10" id="KW-0067">ATP-binding</keyword>
<dbReference type="InterPro" id="IPR050351">
    <property type="entry name" value="BphY/WalK/GraS-like"/>
</dbReference>
<evidence type="ECO:0000256" key="6">
    <source>
        <dbReference type="ARBA" id="ARBA00022679"/>
    </source>
</evidence>
<reference evidence="16" key="1">
    <citation type="submission" date="2023-03" db="EMBL/GenBank/DDBJ databases">
        <title>Andean soil-derived lignocellulolytic bacterial consortium as a source of novel taxa and putative plastic-active enzymes.</title>
        <authorList>
            <person name="Diaz-Garcia L."/>
            <person name="Chuvochina M."/>
            <person name="Feuerriegel G."/>
            <person name="Bunk B."/>
            <person name="Sproer C."/>
            <person name="Streit W.R."/>
            <person name="Rodriguez L.M."/>
            <person name="Overmann J."/>
            <person name="Jimenez D.J."/>
        </authorList>
    </citation>
    <scope>NUCLEOTIDE SEQUENCE</scope>
    <source>
        <strain evidence="16">MAG 2441</strain>
    </source>
</reference>
<keyword evidence="6" id="KW-0808">Transferase</keyword>
<dbReference type="FunFam" id="3.30.565.10:FF:000057">
    <property type="entry name" value="Sensor histidine kinase"/>
    <property type="match status" value="1"/>
</dbReference>
<evidence type="ECO:0000256" key="9">
    <source>
        <dbReference type="ARBA" id="ARBA00022777"/>
    </source>
</evidence>
<evidence type="ECO:0000256" key="10">
    <source>
        <dbReference type="ARBA" id="ARBA00022840"/>
    </source>
</evidence>
<keyword evidence="13 14" id="KW-0472">Membrane</keyword>
<sequence length="331" mass="38261">MKLFLREHRPLIIVNFVQLVVILLIYILDGYTHYETGLYAVFVSVLILTGYLLFRYQTHRSMYYMLSEPLHSMDESIMDSSGNSPLSVAVDALTKSQYSYFMEQIHIREKASNEHVAFMNQWVHQMKTPLSVMRLMLESRHDPEAASMLEEIDRMQKGLETVLYAARLDTFDRDFKVESISLKTITANVIQENKRYFIGSKVYPELLVDPSLYVESDAKWLSFLINQLVTNAIKYSADSHQKVTLSSMIKGKDAILEIRDRGEGIPQSDLRRVFEPFFTGDNGRNYRESTGMGLYFVREIGNRLGHTIELESEVGQGTVVRVRFNSYLTKM</sequence>
<evidence type="ECO:0000256" key="14">
    <source>
        <dbReference type="SAM" id="Phobius"/>
    </source>
</evidence>
<evidence type="ECO:0000313" key="17">
    <source>
        <dbReference type="Proteomes" id="UP001178662"/>
    </source>
</evidence>
<evidence type="ECO:0000256" key="12">
    <source>
        <dbReference type="ARBA" id="ARBA00023012"/>
    </source>
</evidence>
<keyword evidence="8" id="KW-0547">Nucleotide-binding</keyword>
<evidence type="ECO:0000256" key="7">
    <source>
        <dbReference type="ARBA" id="ARBA00022692"/>
    </source>
</evidence>
<organism evidence="16 17">
    <name type="scientific">Candidatus Cohnella colombiensis</name>
    <dbReference type="NCBI Taxonomy" id="3121368"/>
    <lineage>
        <taxon>Bacteria</taxon>
        <taxon>Bacillati</taxon>
        <taxon>Bacillota</taxon>
        <taxon>Bacilli</taxon>
        <taxon>Bacillales</taxon>
        <taxon>Paenibacillaceae</taxon>
        <taxon>Cohnella</taxon>
    </lineage>
</organism>
<dbReference type="PRINTS" id="PR00344">
    <property type="entry name" value="BCTRLSENSOR"/>
</dbReference>
<dbReference type="SMART" id="SM00387">
    <property type="entry name" value="HATPase_c"/>
    <property type="match status" value="1"/>
</dbReference>
<evidence type="ECO:0000256" key="4">
    <source>
        <dbReference type="ARBA" id="ARBA00022475"/>
    </source>
</evidence>
<proteinExistence type="predicted"/>
<keyword evidence="5" id="KW-0597">Phosphoprotein</keyword>
<dbReference type="AlphaFoldDB" id="A0AA95EZZ7"/>
<evidence type="ECO:0000256" key="11">
    <source>
        <dbReference type="ARBA" id="ARBA00022989"/>
    </source>
</evidence>
<comment type="catalytic activity">
    <reaction evidence="1">
        <text>ATP + protein L-histidine = ADP + protein N-phospho-L-histidine.</text>
        <dbReference type="EC" id="2.7.13.3"/>
    </reaction>
</comment>
<dbReference type="GO" id="GO:0016036">
    <property type="term" value="P:cellular response to phosphate starvation"/>
    <property type="evidence" value="ECO:0007669"/>
    <property type="project" value="TreeGrafter"/>
</dbReference>
<dbReference type="Proteomes" id="UP001178662">
    <property type="component" value="Chromosome"/>
</dbReference>
<keyword evidence="12" id="KW-0902">Two-component regulatory system</keyword>
<comment type="subcellular location">
    <subcellularLocation>
        <location evidence="2">Cell membrane</location>
        <topology evidence="2">Multi-pass membrane protein</topology>
    </subcellularLocation>
</comment>
<dbReference type="Gene3D" id="3.30.565.10">
    <property type="entry name" value="Histidine kinase-like ATPase, C-terminal domain"/>
    <property type="match status" value="1"/>
</dbReference>
<name>A0AA95EZZ7_9BACL</name>
<dbReference type="InterPro" id="IPR036890">
    <property type="entry name" value="HATPase_C_sf"/>
</dbReference>
<dbReference type="CDD" id="cd00082">
    <property type="entry name" value="HisKA"/>
    <property type="match status" value="1"/>
</dbReference>
<keyword evidence="4" id="KW-1003">Cell membrane</keyword>
<keyword evidence="7 14" id="KW-0812">Transmembrane</keyword>
<protein>
    <recommendedName>
        <fullName evidence="3">histidine kinase</fullName>
        <ecNumber evidence="3">2.7.13.3</ecNumber>
    </recommendedName>
</protein>
<keyword evidence="9 16" id="KW-0418">Kinase</keyword>
<dbReference type="GO" id="GO:0005886">
    <property type="term" value="C:plasma membrane"/>
    <property type="evidence" value="ECO:0007669"/>
    <property type="project" value="UniProtKB-SubCell"/>
</dbReference>
<evidence type="ECO:0000256" key="2">
    <source>
        <dbReference type="ARBA" id="ARBA00004651"/>
    </source>
</evidence>
<evidence type="ECO:0000256" key="1">
    <source>
        <dbReference type="ARBA" id="ARBA00000085"/>
    </source>
</evidence>
<gene>
    <name evidence="16" type="ORF">P0Y55_08035</name>
</gene>
<dbReference type="GO" id="GO:0005524">
    <property type="term" value="F:ATP binding"/>
    <property type="evidence" value="ECO:0007669"/>
    <property type="project" value="UniProtKB-KW"/>
</dbReference>
<feature type="transmembrane region" description="Helical" evidence="14">
    <location>
        <begin position="37"/>
        <end position="54"/>
    </location>
</feature>
<dbReference type="Pfam" id="PF02518">
    <property type="entry name" value="HATPase_c"/>
    <property type="match status" value="1"/>
</dbReference>
<evidence type="ECO:0000256" key="3">
    <source>
        <dbReference type="ARBA" id="ARBA00012438"/>
    </source>
</evidence>
<evidence type="ECO:0000313" key="16">
    <source>
        <dbReference type="EMBL" id="WEK55984.1"/>
    </source>
</evidence>
<dbReference type="InterPro" id="IPR003594">
    <property type="entry name" value="HATPase_dom"/>
</dbReference>
<dbReference type="SMART" id="SM00388">
    <property type="entry name" value="HisKA"/>
    <property type="match status" value="1"/>
</dbReference>
<dbReference type="PANTHER" id="PTHR45453">
    <property type="entry name" value="PHOSPHATE REGULON SENSOR PROTEIN PHOR"/>
    <property type="match status" value="1"/>
</dbReference>
<feature type="domain" description="Histidine kinase" evidence="15">
    <location>
        <begin position="121"/>
        <end position="328"/>
    </location>
</feature>
<feature type="transmembrane region" description="Helical" evidence="14">
    <location>
        <begin position="12"/>
        <end position="31"/>
    </location>
</feature>
<dbReference type="GO" id="GO:0000155">
    <property type="term" value="F:phosphorelay sensor kinase activity"/>
    <property type="evidence" value="ECO:0007669"/>
    <property type="project" value="InterPro"/>
</dbReference>
<dbReference type="EMBL" id="CP119317">
    <property type="protein sequence ID" value="WEK55984.1"/>
    <property type="molecule type" value="Genomic_DNA"/>
</dbReference>
<dbReference type="InterPro" id="IPR003661">
    <property type="entry name" value="HisK_dim/P_dom"/>
</dbReference>
<dbReference type="InterPro" id="IPR005467">
    <property type="entry name" value="His_kinase_dom"/>
</dbReference>
<dbReference type="PROSITE" id="PS50109">
    <property type="entry name" value="HIS_KIN"/>
    <property type="match status" value="1"/>
</dbReference>
<dbReference type="InterPro" id="IPR004358">
    <property type="entry name" value="Sig_transdc_His_kin-like_C"/>
</dbReference>
<dbReference type="PANTHER" id="PTHR45453:SF2">
    <property type="entry name" value="HISTIDINE KINASE"/>
    <property type="match status" value="1"/>
</dbReference>
<dbReference type="GO" id="GO:0004721">
    <property type="term" value="F:phosphoprotein phosphatase activity"/>
    <property type="evidence" value="ECO:0007669"/>
    <property type="project" value="TreeGrafter"/>
</dbReference>